<dbReference type="AlphaFoldDB" id="A0A1V9X3A9"/>
<comment type="caution">
    <text evidence="4">The sequence shown here is derived from an EMBL/GenBank/DDBJ whole genome shotgun (WGS) entry which is preliminary data.</text>
</comment>
<keyword evidence="5" id="KW-1185">Reference proteome</keyword>
<gene>
    <name evidence="4" type="ORF">BIW11_13112</name>
</gene>
<keyword evidence="1" id="KW-0240">DNA-directed RNA polymerase</keyword>
<dbReference type="Gene3D" id="3.30.1490.120">
    <property type="entry name" value="RNA polymerase Rpb7-like, N-terminal domain"/>
    <property type="match status" value="1"/>
</dbReference>
<evidence type="ECO:0000256" key="3">
    <source>
        <dbReference type="SAM" id="MobiDB-lite"/>
    </source>
</evidence>
<reference evidence="4 5" key="1">
    <citation type="journal article" date="2017" name="Gigascience">
        <title>Draft genome of the honey bee ectoparasitic mite, Tropilaelaps mercedesae, is shaped by the parasitic life history.</title>
        <authorList>
            <person name="Dong X."/>
            <person name="Armstrong S.D."/>
            <person name="Xia D."/>
            <person name="Makepeace B.L."/>
            <person name="Darby A.C."/>
            <person name="Kadowaki T."/>
        </authorList>
    </citation>
    <scope>NUCLEOTIDE SEQUENCE [LARGE SCALE GENOMIC DNA]</scope>
    <source>
        <strain evidence="4">Wuxi-XJTLU</strain>
    </source>
</reference>
<proteinExistence type="predicted"/>
<dbReference type="EMBL" id="MNPL01026041">
    <property type="protein sequence ID" value="OQR68110.1"/>
    <property type="molecule type" value="Genomic_DNA"/>
</dbReference>
<dbReference type="GO" id="GO:0000428">
    <property type="term" value="C:DNA-directed RNA polymerase complex"/>
    <property type="evidence" value="ECO:0007669"/>
    <property type="project" value="UniProtKB-KW"/>
</dbReference>
<name>A0A1V9X3A9_9ACAR</name>
<evidence type="ECO:0000256" key="2">
    <source>
        <dbReference type="ARBA" id="ARBA00023163"/>
    </source>
</evidence>
<protein>
    <recommendedName>
        <fullName evidence="6">DNA-directed RNA polymerase I subunit RPA43-like</fullName>
    </recommendedName>
</protein>
<dbReference type="InterPro" id="IPR036898">
    <property type="entry name" value="RNA_pol_Rpb7-like_N_sf"/>
</dbReference>
<organism evidence="4 5">
    <name type="scientific">Tropilaelaps mercedesae</name>
    <dbReference type="NCBI Taxonomy" id="418985"/>
    <lineage>
        <taxon>Eukaryota</taxon>
        <taxon>Metazoa</taxon>
        <taxon>Ecdysozoa</taxon>
        <taxon>Arthropoda</taxon>
        <taxon>Chelicerata</taxon>
        <taxon>Arachnida</taxon>
        <taxon>Acari</taxon>
        <taxon>Parasitiformes</taxon>
        <taxon>Mesostigmata</taxon>
        <taxon>Gamasina</taxon>
        <taxon>Dermanyssoidea</taxon>
        <taxon>Laelapidae</taxon>
        <taxon>Tropilaelaps</taxon>
    </lineage>
</organism>
<dbReference type="InParanoid" id="A0A1V9X3A9"/>
<sequence length="344" mass="38785">MSQNGLPDEMSNLVVNAGEEIWVNLYPNALSNVKRALKAHLDERIGKFCNINNGIFLSYTDLKFRAKHFQVFEDYPICRFPVSITATYYKPEPGTIATGTITRVDHISVTCLIHGMIHVTIALRKSVNFDSWCALGQQIVFQIRGGEMHYKGVRLNAIVTDDCVDRMRVAFPPPTIGARKRTFSSSSADSTLATPQKQTQPSVKRNLISSGKLAKSNNNRKADYVEHNDQLDDAVNPYDLDPYESEVDYSQELLGFGTPEFTSTQIRQNKKPKYYNFDDVDNEDKEFSVPTPDDDASPAAKRIKVEYSAQEEATPFQISKSQRKLRKKKYMSLTSISASESLTN</sequence>
<feature type="region of interest" description="Disordered" evidence="3">
    <location>
        <begin position="180"/>
        <end position="212"/>
    </location>
</feature>
<keyword evidence="2" id="KW-0804">Transcription</keyword>
<evidence type="ECO:0000313" key="5">
    <source>
        <dbReference type="Proteomes" id="UP000192247"/>
    </source>
</evidence>
<evidence type="ECO:0008006" key="6">
    <source>
        <dbReference type="Google" id="ProtNLM"/>
    </source>
</evidence>
<evidence type="ECO:0000313" key="4">
    <source>
        <dbReference type="EMBL" id="OQR68110.1"/>
    </source>
</evidence>
<dbReference type="OrthoDB" id="10250504at2759"/>
<feature type="compositionally biased region" description="Polar residues" evidence="3">
    <location>
        <begin position="183"/>
        <end position="212"/>
    </location>
</feature>
<dbReference type="Proteomes" id="UP000192247">
    <property type="component" value="Unassembled WGS sequence"/>
</dbReference>
<accession>A0A1V9X3A9</accession>
<evidence type="ECO:0000256" key="1">
    <source>
        <dbReference type="ARBA" id="ARBA00022478"/>
    </source>
</evidence>